<evidence type="ECO:0000256" key="2">
    <source>
        <dbReference type="ARBA" id="ARBA00023128"/>
    </source>
</evidence>
<dbReference type="InterPro" id="IPR043502">
    <property type="entry name" value="DNA/RNA_pol_sf"/>
</dbReference>
<name>F8N1V2_NEUT8</name>
<dbReference type="Gene3D" id="3.30.70.270">
    <property type="match status" value="1"/>
</dbReference>
<feature type="non-terminal residue" evidence="3">
    <location>
        <position position="75"/>
    </location>
</feature>
<dbReference type="EMBL" id="GL891382">
    <property type="protein sequence ID" value="EGO52379.1"/>
    <property type="molecule type" value="Genomic_DNA"/>
</dbReference>
<protein>
    <submittedName>
        <fullName evidence="3">Uncharacterized protein</fullName>
    </submittedName>
</protein>
<gene>
    <name evidence="3" type="ORF">NEUTE1DRAFT_28465</name>
</gene>
<comment type="subcellular location">
    <subcellularLocation>
        <location evidence="1">Mitochondrion</location>
    </subcellularLocation>
</comment>
<dbReference type="VEuPathDB" id="FungiDB:NEUTE1DRAFT_28465"/>
<dbReference type="Proteomes" id="UP000008065">
    <property type="component" value="Unassembled WGS sequence"/>
</dbReference>
<keyword evidence="4" id="KW-1185">Reference proteome</keyword>
<dbReference type="KEGG" id="nte:NEUTE1DRAFT28465"/>
<evidence type="ECO:0000313" key="4">
    <source>
        <dbReference type="Proteomes" id="UP000008065"/>
    </source>
</evidence>
<dbReference type="InterPro" id="IPR043128">
    <property type="entry name" value="Rev_trsase/Diguanyl_cyclase"/>
</dbReference>
<evidence type="ECO:0000256" key="1">
    <source>
        <dbReference type="ARBA" id="ARBA00004173"/>
    </source>
</evidence>
<dbReference type="GO" id="GO:0005739">
    <property type="term" value="C:mitochondrion"/>
    <property type="evidence" value="ECO:0007669"/>
    <property type="project" value="UniProtKB-SubCell"/>
</dbReference>
<organism evidence="3 4">
    <name type="scientific">Neurospora tetrasperma (strain FGSC 2508 / ATCC MYA-4615 / P0657)</name>
    <dbReference type="NCBI Taxonomy" id="510951"/>
    <lineage>
        <taxon>Eukaryota</taxon>
        <taxon>Fungi</taxon>
        <taxon>Dikarya</taxon>
        <taxon>Ascomycota</taxon>
        <taxon>Pezizomycotina</taxon>
        <taxon>Sordariomycetes</taxon>
        <taxon>Sordariomycetidae</taxon>
        <taxon>Sordariales</taxon>
        <taxon>Sordariaceae</taxon>
        <taxon>Neurospora</taxon>
    </lineage>
</organism>
<dbReference type="Gene3D" id="3.10.10.10">
    <property type="entry name" value="HIV Type 1 Reverse Transcriptase, subunit A, domain 1"/>
    <property type="match status" value="1"/>
</dbReference>
<dbReference type="OrthoDB" id="4928101at2759"/>
<evidence type="ECO:0000313" key="3">
    <source>
        <dbReference type="EMBL" id="EGO52379.1"/>
    </source>
</evidence>
<accession>F8N1V2</accession>
<dbReference type="GeneID" id="20827412"/>
<dbReference type="AlphaFoldDB" id="F8N1V2"/>
<proteinExistence type="predicted"/>
<feature type="non-terminal residue" evidence="3">
    <location>
        <position position="1"/>
    </location>
</feature>
<dbReference type="HOGENOM" id="CLU_000384_35_2_1"/>
<sequence length="75" mass="9010">RKKLLVLKKTFKNLLNKGYIRTSNLEVRALVLFIYKLRGGLRFYYNYKVLNTITYIDCYPLLLICKTFRILKGMK</sequence>
<reference evidence="4" key="1">
    <citation type="journal article" date="2011" name="Genetics">
        <title>Massive changes in genome architecture accompany the transition to self-fertility in the filamentous fungus Neurospora tetrasperma.</title>
        <authorList>
            <person name="Ellison C.E."/>
            <person name="Stajich J.E."/>
            <person name="Jacobson D.J."/>
            <person name="Natvig D.O."/>
            <person name="Lapidus A."/>
            <person name="Foster B."/>
            <person name="Aerts A."/>
            <person name="Riley R."/>
            <person name="Lindquist E.A."/>
            <person name="Grigoriev I.V."/>
            <person name="Taylor J.W."/>
        </authorList>
    </citation>
    <scope>NUCLEOTIDE SEQUENCE [LARGE SCALE GENOMIC DNA]</scope>
    <source>
        <strain evidence="4">FGSC 2508 / P0657</strain>
    </source>
</reference>
<dbReference type="RefSeq" id="XP_009854925.1">
    <property type="nucleotide sequence ID" value="XM_009856623.2"/>
</dbReference>
<keyword evidence="2" id="KW-0496">Mitochondrion</keyword>
<dbReference type="SUPFAM" id="SSF56672">
    <property type="entry name" value="DNA/RNA polymerases"/>
    <property type="match status" value="1"/>
</dbReference>